<feature type="transmembrane region" description="Helical" evidence="2">
    <location>
        <begin position="47"/>
        <end position="68"/>
    </location>
</feature>
<keyword evidence="2" id="KW-1133">Transmembrane helix</keyword>
<protein>
    <recommendedName>
        <fullName evidence="3">DUF6534 domain-containing protein</fullName>
    </recommendedName>
</protein>
<proteinExistence type="predicted"/>
<keyword evidence="5" id="KW-1185">Reference proteome</keyword>
<organism evidence="4 5">
    <name type="scientific">Lentinula detonsa</name>
    <dbReference type="NCBI Taxonomy" id="2804962"/>
    <lineage>
        <taxon>Eukaryota</taxon>
        <taxon>Fungi</taxon>
        <taxon>Dikarya</taxon>
        <taxon>Basidiomycota</taxon>
        <taxon>Agaricomycotina</taxon>
        <taxon>Agaricomycetes</taxon>
        <taxon>Agaricomycetidae</taxon>
        <taxon>Agaricales</taxon>
        <taxon>Marasmiineae</taxon>
        <taxon>Omphalotaceae</taxon>
        <taxon>Lentinula</taxon>
    </lineage>
</organism>
<dbReference type="Proteomes" id="UP001142393">
    <property type="component" value="Unassembled WGS sequence"/>
</dbReference>
<dbReference type="PANTHER" id="PTHR40465:SF1">
    <property type="entry name" value="DUF6534 DOMAIN-CONTAINING PROTEIN"/>
    <property type="match status" value="1"/>
</dbReference>
<feature type="transmembrane region" description="Helical" evidence="2">
    <location>
        <begin position="112"/>
        <end position="129"/>
    </location>
</feature>
<reference evidence="4 5" key="1">
    <citation type="journal article" date="2023" name="Proc. Natl. Acad. Sci. U.S.A.">
        <title>A global phylogenomic analysis of the shiitake genus Lentinula.</title>
        <authorList>
            <person name="Sierra-Patev S."/>
            <person name="Min B."/>
            <person name="Naranjo-Ortiz M."/>
            <person name="Looney B."/>
            <person name="Konkel Z."/>
            <person name="Slot J.C."/>
            <person name="Sakamoto Y."/>
            <person name="Steenwyk J.L."/>
            <person name="Rokas A."/>
            <person name="Carro J."/>
            <person name="Camarero S."/>
            <person name="Ferreira P."/>
            <person name="Molpeceres G."/>
            <person name="Ruiz-Duenas F.J."/>
            <person name="Serrano A."/>
            <person name="Henrissat B."/>
            <person name="Drula E."/>
            <person name="Hughes K.W."/>
            <person name="Mata J.L."/>
            <person name="Ishikawa N.K."/>
            <person name="Vargas-Isla R."/>
            <person name="Ushijima S."/>
            <person name="Smith C.A."/>
            <person name="Donoghue J."/>
            <person name="Ahrendt S."/>
            <person name="Andreopoulos W."/>
            <person name="He G."/>
            <person name="LaButti K."/>
            <person name="Lipzen A."/>
            <person name="Ng V."/>
            <person name="Riley R."/>
            <person name="Sandor L."/>
            <person name="Barry K."/>
            <person name="Martinez A.T."/>
            <person name="Xiao Y."/>
            <person name="Gibbons J.G."/>
            <person name="Terashima K."/>
            <person name="Grigoriev I.V."/>
            <person name="Hibbett D."/>
        </authorList>
    </citation>
    <scope>NUCLEOTIDE SEQUENCE [LARGE SCALE GENOMIC DNA]</scope>
    <source>
        <strain evidence="4 5">TFB7810</strain>
    </source>
</reference>
<dbReference type="Pfam" id="PF20152">
    <property type="entry name" value="DUF6534"/>
    <property type="match status" value="1"/>
</dbReference>
<feature type="domain" description="DUF6534" evidence="3">
    <location>
        <begin position="184"/>
        <end position="269"/>
    </location>
</feature>
<sequence length="377" mass="41890">MARYPAEIAQGPMFIGYSFNIVLYGIMITQVYLYFNTFKQDRLWMKILVAGLLLADTVNAIFDAVYLYDSLVIHFGISTRILRHAAGGQSLHVADNIAYLGNATWVFATDPAMTALIAGTVQLFFAWRVKILTTNWWIVSIVVLASLTGLVGGLGTAYEVGVTPHFVDFRNFKWSVIMWLAGECFADLGITSVLVWHLPRRKHKTGFQASDELIDRIIRLAVQTGLITAFCATLDLIFFLTDPTGTHLIFNFPLAKLYTNSVMSSLNSRGAWNYSTPHSKLGNSLPTTIITTGDGNGDTFRPSSAPPISPSRVYVHVESHELRDFDVEANHPNRPKRVKQNWKPTLFVNTENTASEKESCEESEGNSSVTQIGSPTK</sequence>
<dbReference type="EMBL" id="JANVFU010000003">
    <property type="protein sequence ID" value="KAJ3747128.1"/>
    <property type="molecule type" value="Genomic_DNA"/>
</dbReference>
<gene>
    <name evidence="4" type="ORF">DFH05DRAFT_1598682</name>
</gene>
<evidence type="ECO:0000256" key="2">
    <source>
        <dbReference type="SAM" id="Phobius"/>
    </source>
</evidence>
<evidence type="ECO:0000259" key="3">
    <source>
        <dbReference type="Pfam" id="PF20152"/>
    </source>
</evidence>
<feature type="transmembrane region" description="Helical" evidence="2">
    <location>
        <begin position="136"/>
        <end position="156"/>
    </location>
</feature>
<feature type="transmembrane region" description="Helical" evidence="2">
    <location>
        <begin position="217"/>
        <end position="240"/>
    </location>
</feature>
<name>A0A9W8TZS5_9AGAR</name>
<evidence type="ECO:0000313" key="4">
    <source>
        <dbReference type="EMBL" id="KAJ3747128.1"/>
    </source>
</evidence>
<accession>A0A9W8TZS5</accession>
<feature type="region of interest" description="Disordered" evidence="1">
    <location>
        <begin position="350"/>
        <end position="377"/>
    </location>
</feature>
<feature type="transmembrane region" description="Helical" evidence="2">
    <location>
        <begin position="176"/>
        <end position="196"/>
    </location>
</feature>
<evidence type="ECO:0000256" key="1">
    <source>
        <dbReference type="SAM" id="MobiDB-lite"/>
    </source>
</evidence>
<comment type="caution">
    <text evidence="4">The sequence shown here is derived from an EMBL/GenBank/DDBJ whole genome shotgun (WGS) entry which is preliminary data.</text>
</comment>
<dbReference type="InterPro" id="IPR045339">
    <property type="entry name" value="DUF6534"/>
</dbReference>
<feature type="transmembrane region" description="Helical" evidence="2">
    <location>
        <begin position="14"/>
        <end position="35"/>
    </location>
</feature>
<dbReference type="AlphaFoldDB" id="A0A9W8TZS5"/>
<keyword evidence="2" id="KW-0472">Membrane</keyword>
<evidence type="ECO:0000313" key="5">
    <source>
        <dbReference type="Proteomes" id="UP001142393"/>
    </source>
</evidence>
<dbReference type="PANTHER" id="PTHR40465">
    <property type="entry name" value="CHROMOSOME 1, WHOLE GENOME SHOTGUN SEQUENCE"/>
    <property type="match status" value="1"/>
</dbReference>
<feature type="compositionally biased region" description="Polar residues" evidence="1">
    <location>
        <begin position="365"/>
        <end position="377"/>
    </location>
</feature>
<keyword evidence="2" id="KW-0812">Transmembrane</keyword>